<reference evidence="1 2" key="1">
    <citation type="journal article" date="2018" name="Mol. Plant">
        <title>The genome of Artemisia annua provides insight into the evolution of Asteraceae family and artemisinin biosynthesis.</title>
        <authorList>
            <person name="Shen Q."/>
            <person name="Zhang L."/>
            <person name="Liao Z."/>
            <person name="Wang S."/>
            <person name="Yan T."/>
            <person name="Shi P."/>
            <person name="Liu M."/>
            <person name="Fu X."/>
            <person name="Pan Q."/>
            <person name="Wang Y."/>
            <person name="Lv Z."/>
            <person name="Lu X."/>
            <person name="Zhang F."/>
            <person name="Jiang W."/>
            <person name="Ma Y."/>
            <person name="Chen M."/>
            <person name="Hao X."/>
            <person name="Li L."/>
            <person name="Tang Y."/>
            <person name="Lv G."/>
            <person name="Zhou Y."/>
            <person name="Sun X."/>
            <person name="Brodelius P.E."/>
            <person name="Rose J.K.C."/>
            <person name="Tang K."/>
        </authorList>
    </citation>
    <scope>NUCLEOTIDE SEQUENCE [LARGE SCALE GENOMIC DNA]</scope>
    <source>
        <strain evidence="2">cv. Huhao1</strain>
        <tissue evidence="1">Leaf</tissue>
    </source>
</reference>
<evidence type="ECO:0000313" key="1">
    <source>
        <dbReference type="EMBL" id="PWA57833.1"/>
    </source>
</evidence>
<dbReference type="EMBL" id="PKPP01006052">
    <property type="protein sequence ID" value="PWA57833.1"/>
    <property type="molecule type" value="Genomic_DNA"/>
</dbReference>
<sequence length="95" mass="10821">MTDMGVDEYRRLVFVYGVMVANPITLKPLEEWTGRLEITLKPIPKFLEDPEEQYVAVNRGCKNRKGLLGSRIDLMIFFQRITSGSVPGIFVDQGD</sequence>
<name>A0A2U1M992_ARTAN</name>
<dbReference type="AlphaFoldDB" id="A0A2U1M992"/>
<gene>
    <name evidence="1" type="ORF">CTI12_AA404300</name>
</gene>
<organism evidence="1 2">
    <name type="scientific">Artemisia annua</name>
    <name type="common">Sweet wormwood</name>
    <dbReference type="NCBI Taxonomy" id="35608"/>
    <lineage>
        <taxon>Eukaryota</taxon>
        <taxon>Viridiplantae</taxon>
        <taxon>Streptophyta</taxon>
        <taxon>Embryophyta</taxon>
        <taxon>Tracheophyta</taxon>
        <taxon>Spermatophyta</taxon>
        <taxon>Magnoliopsida</taxon>
        <taxon>eudicotyledons</taxon>
        <taxon>Gunneridae</taxon>
        <taxon>Pentapetalae</taxon>
        <taxon>asterids</taxon>
        <taxon>campanulids</taxon>
        <taxon>Asterales</taxon>
        <taxon>Asteraceae</taxon>
        <taxon>Asteroideae</taxon>
        <taxon>Anthemideae</taxon>
        <taxon>Artemisiinae</taxon>
        <taxon>Artemisia</taxon>
    </lineage>
</organism>
<dbReference type="OrthoDB" id="1659429at2759"/>
<keyword evidence="2" id="KW-1185">Reference proteome</keyword>
<comment type="caution">
    <text evidence="1">The sequence shown here is derived from an EMBL/GenBank/DDBJ whole genome shotgun (WGS) entry which is preliminary data.</text>
</comment>
<proteinExistence type="predicted"/>
<accession>A0A2U1M992</accession>
<dbReference type="STRING" id="35608.A0A2U1M992"/>
<protein>
    <submittedName>
        <fullName evidence="1">Glucose-6-phosphate 1-epimerase</fullName>
    </submittedName>
</protein>
<dbReference type="Proteomes" id="UP000245207">
    <property type="component" value="Unassembled WGS sequence"/>
</dbReference>
<evidence type="ECO:0000313" key="2">
    <source>
        <dbReference type="Proteomes" id="UP000245207"/>
    </source>
</evidence>